<organism evidence="2 3">
    <name type="scientific">Pinctada imbricata</name>
    <name type="common">Atlantic pearl-oyster</name>
    <name type="synonym">Pinctada martensii</name>
    <dbReference type="NCBI Taxonomy" id="66713"/>
    <lineage>
        <taxon>Eukaryota</taxon>
        <taxon>Metazoa</taxon>
        <taxon>Spiralia</taxon>
        <taxon>Lophotrochozoa</taxon>
        <taxon>Mollusca</taxon>
        <taxon>Bivalvia</taxon>
        <taxon>Autobranchia</taxon>
        <taxon>Pteriomorphia</taxon>
        <taxon>Pterioida</taxon>
        <taxon>Pterioidea</taxon>
        <taxon>Pteriidae</taxon>
        <taxon>Pinctada</taxon>
    </lineage>
</organism>
<name>A0AA89BQ09_PINIB</name>
<evidence type="ECO:0000313" key="3">
    <source>
        <dbReference type="Proteomes" id="UP001186944"/>
    </source>
</evidence>
<accession>A0AA89BQ09</accession>
<evidence type="ECO:0000256" key="1">
    <source>
        <dbReference type="SAM" id="MobiDB-lite"/>
    </source>
</evidence>
<protein>
    <submittedName>
        <fullName evidence="2">Uncharacterized protein</fullName>
    </submittedName>
</protein>
<sequence length="256" mass="29672">MNKYVISKGEEETSKVEDRRISNTRDDANDAMLPGVDEDAIPEEDLATLTDGTDISHMRLHISNRLDVSQDDSSEANTRQRKLPFHLYKHFSFPQHVHAPDEIPDRPKLSSQFSQPVELNADSIIVVPKLLTYTVDSDTQTQTDISWEVKQCQENMSKVYYQVQIKHDTDIEWQNLSERRIPVIRLYSTDEVVVLDKRRWKFRDGAVTWMLRVRALVKDSIRNCNNLWSSVITVHIKGFPKDDPKFVADKKGSILY</sequence>
<evidence type="ECO:0000313" key="2">
    <source>
        <dbReference type="EMBL" id="KAK3086892.1"/>
    </source>
</evidence>
<feature type="compositionally biased region" description="Basic and acidic residues" evidence="1">
    <location>
        <begin position="8"/>
        <end position="28"/>
    </location>
</feature>
<dbReference type="AlphaFoldDB" id="A0AA89BQ09"/>
<dbReference type="Proteomes" id="UP001186944">
    <property type="component" value="Unassembled WGS sequence"/>
</dbReference>
<dbReference type="EMBL" id="VSWD01000012">
    <property type="protein sequence ID" value="KAK3086892.1"/>
    <property type="molecule type" value="Genomic_DNA"/>
</dbReference>
<gene>
    <name evidence="2" type="ORF">FSP39_025046</name>
</gene>
<feature type="region of interest" description="Disordered" evidence="1">
    <location>
        <begin position="1"/>
        <end position="38"/>
    </location>
</feature>
<reference evidence="2" key="1">
    <citation type="submission" date="2019-08" db="EMBL/GenBank/DDBJ databases">
        <title>The improved chromosome-level genome for the pearl oyster Pinctada fucata martensii using PacBio sequencing and Hi-C.</title>
        <authorList>
            <person name="Zheng Z."/>
        </authorList>
    </citation>
    <scope>NUCLEOTIDE SEQUENCE</scope>
    <source>
        <strain evidence="2">ZZ-2019</strain>
        <tissue evidence="2">Adductor muscle</tissue>
    </source>
</reference>
<comment type="caution">
    <text evidence="2">The sequence shown here is derived from an EMBL/GenBank/DDBJ whole genome shotgun (WGS) entry which is preliminary data.</text>
</comment>
<keyword evidence="3" id="KW-1185">Reference proteome</keyword>
<proteinExistence type="predicted"/>